<evidence type="ECO:0000313" key="2">
    <source>
        <dbReference type="Proteomes" id="UP000886595"/>
    </source>
</evidence>
<dbReference type="Proteomes" id="UP000886595">
    <property type="component" value="Unassembled WGS sequence"/>
</dbReference>
<dbReference type="EMBL" id="JAAMPC010000008">
    <property type="protein sequence ID" value="KAG2298790.1"/>
    <property type="molecule type" value="Genomic_DNA"/>
</dbReference>
<gene>
    <name evidence="1" type="ORF">Bca52824_035262</name>
</gene>
<reference evidence="1 2" key="1">
    <citation type="submission" date="2020-02" db="EMBL/GenBank/DDBJ databases">
        <authorList>
            <person name="Ma Q."/>
            <person name="Huang Y."/>
            <person name="Song X."/>
            <person name="Pei D."/>
        </authorList>
    </citation>
    <scope>NUCLEOTIDE SEQUENCE [LARGE SCALE GENOMIC DNA]</scope>
    <source>
        <strain evidence="1">Sxm20200214</strain>
        <tissue evidence="1">Leaf</tissue>
    </source>
</reference>
<keyword evidence="2" id="KW-1185">Reference proteome</keyword>
<accession>A0A8X7S2E1</accession>
<dbReference type="OrthoDB" id="248923at2759"/>
<sequence length="190" mass="20752">MKYCVLLDIKEKTLKKLSKQQLMGPAMKKVQIQNKEQLELVWEEITVSSLFNHPSCSLLGSWLDGPGRARLAAQYCPAVAPPARVCWPRRPVPRVCTASSGLFPRGCYAPHNPGRASGCFSPPVWYVLTRAGKGTRADQAAHGLAPARPCGVICPARVSDPEQIRPCIRVFVRLSCAGDLGRACPSVWSD</sequence>
<name>A0A8X7S2E1_BRACI</name>
<evidence type="ECO:0000313" key="1">
    <source>
        <dbReference type="EMBL" id="KAG2298790.1"/>
    </source>
</evidence>
<protein>
    <submittedName>
        <fullName evidence="1">Uncharacterized protein</fullName>
    </submittedName>
</protein>
<dbReference type="AlphaFoldDB" id="A0A8X7S2E1"/>
<organism evidence="1 2">
    <name type="scientific">Brassica carinata</name>
    <name type="common">Ethiopian mustard</name>
    <name type="synonym">Abyssinian cabbage</name>
    <dbReference type="NCBI Taxonomy" id="52824"/>
    <lineage>
        <taxon>Eukaryota</taxon>
        <taxon>Viridiplantae</taxon>
        <taxon>Streptophyta</taxon>
        <taxon>Embryophyta</taxon>
        <taxon>Tracheophyta</taxon>
        <taxon>Spermatophyta</taxon>
        <taxon>Magnoliopsida</taxon>
        <taxon>eudicotyledons</taxon>
        <taxon>Gunneridae</taxon>
        <taxon>Pentapetalae</taxon>
        <taxon>rosids</taxon>
        <taxon>malvids</taxon>
        <taxon>Brassicales</taxon>
        <taxon>Brassicaceae</taxon>
        <taxon>Brassiceae</taxon>
        <taxon>Brassica</taxon>
    </lineage>
</organism>
<proteinExistence type="predicted"/>
<comment type="caution">
    <text evidence="1">The sequence shown here is derived from an EMBL/GenBank/DDBJ whole genome shotgun (WGS) entry which is preliminary data.</text>
</comment>